<dbReference type="Proteomes" id="UP001430919">
    <property type="component" value="Unassembled WGS sequence"/>
</dbReference>
<keyword evidence="6" id="KW-1185">Reference proteome</keyword>
<dbReference type="PANTHER" id="PTHR43140">
    <property type="entry name" value="TYPE-1 RESTRICTION ENZYME ECOKI SPECIFICITY PROTEIN"/>
    <property type="match status" value="1"/>
</dbReference>
<dbReference type="RefSeq" id="WP_229990484.1">
    <property type="nucleotide sequence ID" value="NZ_JAJJMO010000001.1"/>
</dbReference>
<proteinExistence type="inferred from homology"/>
<feature type="domain" description="Type I restriction modification DNA specificity" evidence="4">
    <location>
        <begin position="206"/>
        <end position="386"/>
    </location>
</feature>
<dbReference type="CDD" id="cd17261">
    <property type="entry name" value="RMtype1_S_EcoKI-TRD2-CR2_like"/>
    <property type="match status" value="1"/>
</dbReference>
<dbReference type="Gene3D" id="3.90.220.20">
    <property type="entry name" value="DNA methylase specificity domains"/>
    <property type="match status" value="2"/>
</dbReference>
<dbReference type="InterPro" id="IPR044946">
    <property type="entry name" value="Restrct_endonuc_typeI_TRD_sf"/>
</dbReference>
<protein>
    <submittedName>
        <fullName evidence="5">Restriction endonuclease subunit S</fullName>
        <ecNumber evidence="5">3.1.21.-</ecNumber>
    </submittedName>
</protein>
<keyword evidence="2" id="KW-0680">Restriction system</keyword>
<keyword evidence="5" id="KW-0540">Nuclease</keyword>
<dbReference type="InterPro" id="IPR000055">
    <property type="entry name" value="Restrct_endonuc_typeI_TRD"/>
</dbReference>
<accession>A0ABS8MXQ9</accession>
<dbReference type="GO" id="GO:0016787">
    <property type="term" value="F:hydrolase activity"/>
    <property type="evidence" value="ECO:0007669"/>
    <property type="project" value="UniProtKB-KW"/>
</dbReference>
<dbReference type="SUPFAM" id="SSF116734">
    <property type="entry name" value="DNA methylase specificity domain"/>
    <property type="match status" value="2"/>
</dbReference>
<evidence type="ECO:0000256" key="1">
    <source>
        <dbReference type="ARBA" id="ARBA00010923"/>
    </source>
</evidence>
<dbReference type="InterPro" id="IPR051212">
    <property type="entry name" value="Type-I_RE_S_subunit"/>
</dbReference>
<comment type="similarity">
    <text evidence="1">Belongs to the type-I restriction system S methylase family.</text>
</comment>
<evidence type="ECO:0000259" key="4">
    <source>
        <dbReference type="Pfam" id="PF01420"/>
    </source>
</evidence>
<organism evidence="5 6">
    <name type="scientific">Flavobacterium pisciphilum</name>
    <dbReference type="NCBI Taxonomy" id="2893755"/>
    <lineage>
        <taxon>Bacteria</taxon>
        <taxon>Pseudomonadati</taxon>
        <taxon>Bacteroidota</taxon>
        <taxon>Flavobacteriia</taxon>
        <taxon>Flavobacteriales</taxon>
        <taxon>Flavobacteriaceae</taxon>
        <taxon>Flavobacterium</taxon>
    </lineage>
</organism>
<dbReference type="Pfam" id="PF01420">
    <property type="entry name" value="Methylase_S"/>
    <property type="match status" value="2"/>
</dbReference>
<dbReference type="EC" id="3.1.21.-" evidence="5"/>
<sequence>MEKQLPKNWVEIPFTDIFDINGGTQPPKSVFIDEPRDGYIRLLQIRDFGKKPVPTYIPDTGKLMTCQKDDILIARYGASIGRIVTGMEGSYNVALAKVDIPQNMNKSFVKWILKSNLFQEPILSIQRTAQNGFNKTDLASIYIPLPPLNEQNRIVTKLECLFDQLESIKTSMATIPVLLKDFRQQVLTQAVTGKLTESWRVGKELEEWKEMKVGNLIDSIQAGKSFLCLETSVSQGQVGLVKISAVTWNQFNQKETKTVEDKSRINNAFFIKKGDFLISRANTLELVGSSVIVHEIDFDIMLSDKVWRINFKEELNKKYLNYYLKTKKGRSEIESRATGNQLSMRNISQNSFKDIDIKLPSLKEKIEIIRSIESLFTKADAIEKQYETLKKKIDTLPQAILHKAFKGELVEQLDTDGDARELLQQIQELKGLSIKVEKKKVVTKKVKL</sequence>
<dbReference type="EMBL" id="JAJJMO010000001">
    <property type="protein sequence ID" value="MCC9073568.1"/>
    <property type="molecule type" value="Genomic_DNA"/>
</dbReference>
<evidence type="ECO:0000313" key="6">
    <source>
        <dbReference type="Proteomes" id="UP001430919"/>
    </source>
</evidence>
<keyword evidence="3" id="KW-0238">DNA-binding</keyword>
<dbReference type="GO" id="GO:0004519">
    <property type="term" value="F:endonuclease activity"/>
    <property type="evidence" value="ECO:0007669"/>
    <property type="project" value="UniProtKB-KW"/>
</dbReference>
<gene>
    <name evidence="5" type="ORF">LNQ49_18480</name>
</gene>
<evidence type="ECO:0000256" key="2">
    <source>
        <dbReference type="ARBA" id="ARBA00022747"/>
    </source>
</evidence>
<feature type="domain" description="Type I restriction modification DNA specificity" evidence="4">
    <location>
        <begin position="6"/>
        <end position="171"/>
    </location>
</feature>
<reference evidence="5" key="1">
    <citation type="submission" date="2021-11" db="EMBL/GenBank/DDBJ databases">
        <title>Description of novel Flavobacterium species.</title>
        <authorList>
            <person name="Saticioglu I.B."/>
            <person name="Ay H."/>
            <person name="Altun S."/>
            <person name="Duman M."/>
        </authorList>
    </citation>
    <scope>NUCLEOTIDE SEQUENCE</scope>
    <source>
        <strain evidence="5">F-65</strain>
    </source>
</reference>
<keyword evidence="5" id="KW-0378">Hydrolase</keyword>
<comment type="caution">
    <text evidence="5">The sequence shown here is derived from an EMBL/GenBank/DDBJ whole genome shotgun (WGS) entry which is preliminary data.</text>
</comment>
<keyword evidence="5" id="KW-0255">Endonuclease</keyword>
<evidence type="ECO:0000256" key="3">
    <source>
        <dbReference type="ARBA" id="ARBA00023125"/>
    </source>
</evidence>
<dbReference type="PANTHER" id="PTHR43140:SF1">
    <property type="entry name" value="TYPE I RESTRICTION ENZYME ECOKI SPECIFICITY SUBUNIT"/>
    <property type="match status" value="1"/>
</dbReference>
<name>A0ABS8MXQ9_9FLAO</name>
<evidence type="ECO:0000313" key="5">
    <source>
        <dbReference type="EMBL" id="MCC9073568.1"/>
    </source>
</evidence>
<dbReference type="CDD" id="cd17263">
    <property type="entry name" value="RMtype1_S_AbaB8300I-TRD1-CR1_like"/>
    <property type="match status" value="1"/>
</dbReference>